<dbReference type="RefSeq" id="WP_063375964.1">
    <property type="nucleotide sequence ID" value="NZ_AUXT01000063.1"/>
</dbReference>
<feature type="transmembrane region" description="Helical" evidence="6">
    <location>
        <begin position="314"/>
        <end position="344"/>
    </location>
</feature>
<comment type="caution">
    <text evidence="8">The sequence shown here is derived from an EMBL/GenBank/DDBJ whole genome shotgun (WGS) entry which is preliminary data.</text>
</comment>
<accession>A0A161YAL4</accession>
<feature type="transmembrane region" description="Helical" evidence="6">
    <location>
        <begin position="364"/>
        <end position="381"/>
    </location>
</feature>
<dbReference type="OrthoDB" id="5292592at2"/>
<gene>
    <name evidence="8" type="ORF">N482_24440</name>
</gene>
<feature type="transmembrane region" description="Helical" evidence="6">
    <location>
        <begin position="808"/>
        <end position="830"/>
    </location>
</feature>
<evidence type="ECO:0000313" key="8">
    <source>
        <dbReference type="EMBL" id="KZN54762.1"/>
    </source>
</evidence>
<evidence type="ECO:0000256" key="6">
    <source>
        <dbReference type="SAM" id="Phobius"/>
    </source>
</evidence>
<feature type="transmembrane region" description="Helical" evidence="6">
    <location>
        <begin position="402"/>
        <end position="423"/>
    </location>
</feature>
<evidence type="ECO:0000256" key="4">
    <source>
        <dbReference type="ARBA" id="ARBA00022989"/>
    </source>
</evidence>
<dbReference type="Pfam" id="PF02687">
    <property type="entry name" value="FtsX"/>
    <property type="match status" value="1"/>
</dbReference>
<dbReference type="EMBL" id="AUXT01000063">
    <property type="protein sequence ID" value="KZN54762.1"/>
    <property type="molecule type" value="Genomic_DNA"/>
</dbReference>
<evidence type="ECO:0000259" key="7">
    <source>
        <dbReference type="Pfam" id="PF02687"/>
    </source>
</evidence>
<dbReference type="PANTHER" id="PTHR30287:SF1">
    <property type="entry name" value="INNER MEMBRANE PROTEIN"/>
    <property type="match status" value="1"/>
</dbReference>
<feature type="transmembrane region" description="Helical" evidence="6">
    <location>
        <begin position="717"/>
        <end position="740"/>
    </location>
</feature>
<feature type="transmembrane region" description="Helical" evidence="6">
    <location>
        <begin position="772"/>
        <end position="796"/>
    </location>
</feature>
<evidence type="ECO:0000256" key="3">
    <source>
        <dbReference type="ARBA" id="ARBA00022692"/>
    </source>
</evidence>
<feature type="transmembrane region" description="Helical" evidence="6">
    <location>
        <begin position="270"/>
        <end position="289"/>
    </location>
</feature>
<evidence type="ECO:0000313" key="9">
    <source>
        <dbReference type="Proteomes" id="UP000076587"/>
    </source>
</evidence>
<dbReference type="Proteomes" id="UP000076587">
    <property type="component" value="Unassembled WGS sequence"/>
</dbReference>
<proteinExistence type="predicted"/>
<reference evidence="8 9" key="1">
    <citation type="submission" date="2013-07" db="EMBL/GenBank/DDBJ databases">
        <title>Comparative Genomic and Metabolomic Analysis of Twelve Strains of Pseudoalteromonas luteoviolacea.</title>
        <authorList>
            <person name="Vynne N.G."/>
            <person name="Mansson M."/>
            <person name="Gram L."/>
        </authorList>
    </citation>
    <scope>NUCLEOTIDE SEQUENCE [LARGE SCALE GENOMIC DNA]</scope>
    <source>
        <strain evidence="8 9">NCIMB 1942</strain>
    </source>
</reference>
<feature type="transmembrane region" description="Helical" evidence="6">
    <location>
        <begin position="15"/>
        <end position="31"/>
    </location>
</feature>
<keyword evidence="5 6" id="KW-0472">Membrane</keyword>
<feature type="domain" description="ABC3 transporter permease C-terminal" evidence="7">
    <location>
        <begin position="725"/>
        <end position="833"/>
    </location>
</feature>
<feature type="transmembrane region" description="Helical" evidence="6">
    <location>
        <begin position="482"/>
        <end position="502"/>
    </location>
</feature>
<keyword evidence="3 6" id="KW-0812">Transmembrane</keyword>
<protein>
    <recommendedName>
        <fullName evidence="7">ABC3 transporter permease C-terminal domain-containing protein</fullName>
    </recommendedName>
</protein>
<dbReference type="PANTHER" id="PTHR30287">
    <property type="entry name" value="MEMBRANE COMPONENT OF PREDICTED ABC SUPERFAMILY METABOLITE UPTAKE TRANSPORTER"/>
    <property type="match status" value="1"/>
</dbReference>
<feature type="transmembrane region" description="Helical" evidence="6">
    <location>
        <begin position="429"/>
        <end position="453"/>
    </location>
</feature>
<evidence type="ECO:0000256" key="5">
    <source>
        <dbReference type="ARBA" id="ARBA00023136"/>
    </source>
</evidence>
<dbReference type="GO" id="GO:0005886">
    <property type="term" value="C:plasma membrane"/>
    <property type="evidence" value="ECO:0007669"/>
    <property type="project" value="UniProtKB-SubCell"/>
</dbReference>
<dbReference type="InterPro" id="IPR038766">
    <property type="entry name" value="Membrane_comp_ABC_pdt"/>
</dbReference>
<evidence type="ECO:0000256" key="2">
    <source>
        <dbReference type="ARBA" id="ARBA00022475"/>
    </source>
</evidence>
<feature type="transmembrane region" description="Helical" evidence="6">
    <location>
        <begin position="43"/>
        <end position="63"/>
    </location>
</feature>
<sequence length="845" mass="94200">MIDGYIPRVERKTQSSFSSFSASLLLTRVFFLQVRKGKHLIPLLSLALLFLYLSLTSVLGQGVDKYLNHNLQTMLGADTQLSINRNWHNNEVDWIKVNAAGHSYIESYDITLSGNGTYSHTKLKAVGQTYPLNGQITISTDQQLTPTLMSAGPKKGEVWLEPHLARALKIEVGDEVTLGSTQLLVSGLLLNEPDRIIQGYSSDRRALVSLQSMQDLSLQPSERQVLINHDSTFSPATLQQLQTSSADMRVVSKLLNNYPMAHAWQRVQNFMGLISFVIVLLTCLCLWLSQRSHVEPIQSVLAVMLANGVTHKQIPVLVITLIAGILLISFVPAMALALVLAVILEQLVQQNMFETFELMWDMTGVGQALLMSVVLYALLTTPSWVKLFKSTVRDLLEKRENGAVTFIVGGLCPLLSLLVVVFINTDNWVLTGLLLAGLGVCLVLLLGLTWGLLKLANRFFANKGGIVAFVLLLMKQRLNVKMVQILALGLSATLLLLCLRIGQDVNSALERALFEDQGNIFVTQADLSQKQAIEEFAVKNGGEAKTFKAFQSARVTHINDVLLSEIDAPPSDSRTRLERNINLNWQQDQPDNIKVVEGGWQYEQQNIPAISMEQEVFEELNLSLGDVITMQIGSHSQGFKIASVHHYRSGKDSITFWFVVHQAEVPVESEQIYYMGSVDLPKQGLERLGEIWQSHPSIRMLRVEELLSRVRGTIETFMYLMLAYGFFIGLMSNLLVVASIQTHLQRDKLKNGLLMSFGLSEKQGRNMLIVEWGILTFVPVLCALASVYLFIGQIYQEGFGFTYRPNNLMLLLEALTIVLVIAFGGICLSVKQLKQSVINLLEQRG</sequence>
<keyword evidence="2" id="KW-1003">Cell membrane</keyword>
<keyword evidence="4 6" id="KW-1133">Transmembrane helix</keyword>
<dbReference type="InterPro" id="IPR003838">
    <property type="entry name" value="ABC3_permease_C"/>
</dbReference>
<evidence type="ECO:0000256" key="1">
    <source>
        <dbReference type="ARBA" id="ARBA00004651"/>
    </source>
</evidence>
<organism evidence="8 9">
    <name type="scientific">Pseudoalteromonas luteoviolacea NCIMB 1942</name>
    <dbReference type="NCBI Taxonomy" id="1365253"/>
    <lineage>
        <taxon>Bacteria</taxon>
        <taxon>Pseudomonadati</taxon>
        <taxon>Pseudomonadota</taxon>
        <taxon>Gammaproteobacteria</taxon>
        <taxon>Alteromonadales</taxon>
        <taxon>Pseudoalteromonadaceae</taxon>
        <taxon>Pseudoalteromonas</taxon>
    </lineage>
</organism>
<name>A0A161YAL4_9GAMM</name>
<dbReference type="AlphaFoldDB" id="A0A161YAL4"/>
<dbReference type="PATRIC" id="fig|1365253.3.peg.1024"/>
<comment type="subcellular location">
    <subcellularLocation>
        <location evidence="1">Cell membrane</location>
        <topology evidence="1">Multi-pass membrane protein</topology>
    </subcellularLocation>
</comment>